<dbReference type="EMBL" id="PCRQ01000055">
    <property type="protein sequence ID" value="PIP24184.1"/>
    <property type="molecule type" value="Genomic_DNA"/>
</dbReference>
<evidence type="ECO:0008006" key="4">
    <source>
        <dbReference type="Google" id="ProtNLM"/>
    </source>
</evidence>
<keyword evidence="1" id="KW-0812">Transmembrane</keyword>
<proteinExistence type="predicted"/>
<sequence>MTKPLKRGFKMDIYSKIPGLPGNKTKTSLFFFACLGILVIGMLFLALPIQKSEAELVLEENVFVQEKLLIFNENTLIPASDPSNPEPKVVKKLPVTVTAYSSTENQTDSEPFITAAGTQVREGIIANNLLPFGTKIKLPELYGEKIFVVEDRMNWKKGYYHVDIWFPSYWEALNFGATRTYIEVLEG</sequence>
<protein>
    <recommendedName>
        <fullName evidence="4">3D domain-containing protein</fullName>
    </recommendedName>
</protein>
<feature type="transmembrane region" description="Helical" evidence="1">
    <location>
        <begin position="29"/>
        <end position="49"/>
    </location>
</feature>
<evidence type="ECO:0000313" key="2">
    <source>
        <dbReference type="EMBL" id="PIP24184.1"/>
    </source>
</evidence>
<organism evidence="2 3">
    <name type="scientific">Candidatus Nealsonbacteria bacterium CG23_combo_of_CG06-09_8_20_14_all_37_18</name>
    <dbReference type="NCBI Taxonomy" id="1974720"/>
    <lineage>
        <taxon>Bacteria</taxon>
        <taxon>Candidatus Nealsoniibacteriota</taxon>
    </lineage>
</organism>
<keyword evidence="1" id="KW-0472">Membrane</keyword>
<evidence type="ECO:0000313" key="3">
    <source>
        <dbReference type="Proteomes" id="UP000229952"/>
    </source>
</evidence>
<dbReference type="Proteomes" id="UP000229952">
    <property type="component" value="Unassembled WGS sequence"/>
</dbReference>
<comment type="caution">
    <text evidence="2">The sequence shown here is derived from an EMBL/GenBank/DDBJ whole genome shotgun (WGS) entry which is preliminary data.</text>
</comment>
<accession>A0A2G9YY45</accession>
<dbReference type="CDD" id="cd14667">
    <property type="entry name" value="3D_containing_proteins"/>
    <property type="match status" value="1"/>
</dbReference>
<gene>
    <name evidence="2" type="ORF">COX35_02110</name>
</gene>
<evidence type="ECO:0000256" key="1">
    <source>
        <dbReference type="SAM" id="Phobius"/>
    </source>
</evidence>
<name>A0A2G9YY45_9BACT</name>
<dbReference type="AlphaFoldDB" id="A0A2G9YY45"/>
<reference evidence="2 3" key="1">
    <citation type="submission" date="2017-09" db="EMBL/GenBank/DDBJ databases">
        <title>Depth-based differentiation of microbial function through sediment-hosted aquifers and enrichment of novel symbionts in the deep terrestrial subsurface.</title>
        <authorList>
            <person name="Probst A.J."/>
            <person name="Ladd B."/>
            <person name="Jarett J.K."/>
            <person name="Geller-Mcgrath D.E."/>
            <person name="Sieber C.M."/>
            <person name="Emerson J.B."/>
            <person name="Anantharaman K."/>
            <person name="Thomas B.C."/>
            <person name="Malmstrom R."/>
            <person name="Stieglmeier M."/>
            <person name="Klingl A."/>
            <person name="Woyke T."/>
            <person name="Ryan C.M."/>
            <person name="Banfield J.F."/>
        </authorList>
    </citation>
    <scope>NUCLEOTIDE SEQUENCE [LARGE SCALE GENOMIC DNA]</scope>
    <source>
        <strain evidence="2">CG23_combo_of_CG06-09_8_20_14_all_37_18</strain>
    </source>
</reference>
<dbReference type="InterPro" id="IPR059180">
    <property type="entry name" value="3D_YorM"/>
</dbReference>
<keyword evidence="1" id="KW-1133">Transmembrane helix</keyword>